<feature type="region of interest" description="Disordered" evidence="1">
    <location>
        <begin position="1"/>
        <end position="20"/>
    </location>
</feature>
<keyword evidence="3" id="KW-1185">Reference proteome</keyword>
<proteinExistence type="predicted"/>
<comment type="caution">
    <text evidence="2">The sequence shown here is derived from an EMBL/GenBank/DDBJ whole genome shotgun (WGS) entry which is preliminary data.</text>
</comment>
<dbReference type="Proteomes" id="UP001140094">
    <property type="component" value="Unassembled WGS sequence"/>
</dbReference>
<protein>
    <recommendedName>
        <fullName evidence="4">Transposase</fullName>
    </recommendedName>
</protein>
<evidence type="ECO:0000256" key="1">
    <source>
        <dbReference type="SAM" id="MobiDB-lite"/>
    </source>
</evidence>
<name>A0A9W8HTT6_9FUNG</name>
<feature type="region of interest" description="Disordered" evidence="1">
    <location>
        <begin position="289"/>
        <end position="336"/>
    </location>
</feature>
<evidence type="ECO:0008006" key="4">
    <source>
        <dbReference type="Google" id="ProtNLM"/>
    </source>
</evidence>
<evidence type="ECO:0000313" key="2">
    <source>
        <dbReference type="EMBL" id="KAJ2793846.1"/>
    </source>
</evidence>
<dbReference type="OrthoDB" id="5556225at2759"/>
<sequence length="440" mass="49698">MAIKAPAEKKEKKPPKRPEDIFIDKLPSEELEAIKGKCVLIDPGRGDLLFCMHENSTVNNPCLFRYSAPQKAKETRSTRFRKIRERAKKEHNGGEVSVAEAQLATTTHQTIDPLEFEQYVRMRSQVSPVLRAFYEGYGTTESSAHQVHKERGGFKLRQYPLHRKLRLNAYINQQQADARLAKNLRKKFKEDAVLVIGNWSAPNARFHAPIRGVGLRDMLRAHGFKVYLIDEFRTSVTCPVCYHRLDKFRWVDNPRPWRRENHPRVLCNGLLRCTSEKCSKDVAAAMEKNAEKHRSNVESLVKPERTPKTKARAKARRKAKAKARAKHSPRTASEDKHADNIPYRIWNRDLAAVLNMRDILHSVCNGTGIPERFRRGNNQALAAPQRRRPGTSTGSGSATAGPRSASIAGPSAASTSAAARSRKRQAKHSAADSEDERPLL</sequence>
<feature type="region of interest" description="Disordered" evidence="1">
    <location>
        <begin position="380"/>
        <end position="440"/>
    </location>
</feature>
<dbReference type="EMBL" id="JANBUO010002745">
    <property type="protein sequence ID" value="KAJ2793846.1"/>
    <property type="molecule type" value="Genomic_DNA"/>
</dbReference>
<dbReference type="AlphaFoldDB" id="A0A9W8HTT6"/>
<feature type="compositionally biased region" description="Basic and acidic residues" evidence="1">
    <location>
        <begin position="289"/>
        <end position="307"/>
    </location>
</feature>
<accession>A0A9W8HTT6</accession>
<evidence type="ECO:0000313" key="3">
    <source>
        <dbReference type="Proteomes" id="UP001140094"/>
    </source>
</evidence>
<gene>
    <name evidence="2" type="ORF">H4R20_006412</name>
</gene>
<organism evidence="2 3">
    <name type="scientific">Coemansia guatemalensis</name>
    <dbReference type="NCBI Taxonomy" id="2761395"/>
    <lineage>
        <taxon>Eukaryota</taxon>
        <taxon>Fungi</taxon>
        <taxon>Fungi incertae sedis</taxon>
        <taxon>Zoopagomycota</taxon>
        <taxon>Kickxellomycotina</taxon>
        <taxon>Kickxellomycetes</taxon>
        <taxon>Kickxellales</taxon>
        <taxon>Kickxellaceae</taxon>
        <taxon>Coemansia</taxon>
    </lineage>
</organism>
<feature type="compositionally biased region" description="Low complexity" evidence="1">
    <location>
        <begin position="390"/>
        <end position="419"/>
    </location>
</feature>
<feature type="non-terminal residue" evidence="2">
    <location>
        <position position="440"/>
    </location>
</feature>
<feature type="compositionally biased region" description="Basic residues" evidence="1">
    <location>
        <begin position="308"/>
        <end position="329"/>
    </location>
</feature>
<reference evidence="2" key="1">
    <citation type="submission" date="2022-07" db="EMBL/GenBank/DDBJ databases">
        <title>Phylogenomic reconstructions and comparative analyses of Kickxellomycotina fungi.</title>
        <authorList>
            <person name="Reynolds N.K."/>
            <person name="Stajich J.E."/>
            <person name="Barry K."/>
            <person name="Grigoriev I.V."/>
            <person name="Crous P."/>
            <person name="Smith M.E."/>
        </authorList>
    </citation>
    <scope>NUCLEOTIDE SEQUENCE</scope>
    <source>
        <strain evidence="2">NRRL 1565</strain>
    </source>
</reference>